<dbReference type="AlphaFoldDB" id="A0A8C4X111"/>
<reference evidence="1" key="1">
    <citation type="submission" date="2025-08" db="UniProtKB">
        <authorList>
            <consortium name="Ensembl"/>
        </authorList>
    </citation>
    <scope>IDENTIFICATION</scope>
</reference>
<reference evidence="1" key="2">
    <citation type="submission" date="2025-09" db="UniProtKB">
        <authorList>
            <consortium name="Ensembl"/>
        </authorList>
    </citation>
    <scope>IDENTIFICATION</scope>
</reference>
<name>A0A8C4X111_EPTBU</name>
<evidence type="ECO:0000313" key="2">
    <source>
        <dbReference type="Proteomes" id="UP000694388"/>
    </source>
</evidence>
<dbReference type="InterPro" id="IPR052270">
    <property type="entry name" value="CACF_protein"/>
</dbReference>
<dbReference type="PANTHER" id="PTHR22028:SF4">
    <property type="entry name" value="PROTEIN SFI1 HOMOLOG"/>
    <property type="match status" value="1"/>
</dbReference>
<evidence type="ECO:0000313" key="1">
    <source>
        <dbReference type="Ensembl" id="ENSEBUP00000025553.1"/>
    </source>
</evidence>
<dbReference type="Proteomes" id="UP000694388">
    <property type="component" value="Unplaced"/>
</dbReference>
<dbReference type="GO" id="GO:0019902">
    <property type="term" value="F:phosphatase binding"/>
    <property type="evidence" value="ECO:0007669"/>
    <property type="project" value="TreeGrafter"/>
</dbReference>
<proteinExistence type="predicted"/>
<dbReference type="Ensembl" id="ENSEBUT00000026128.1">
    <property type="protein sequence ID" value="ENSEBUP00000025553.1"/>
    <property type="gene ID" value="ENSEBUG00000015752.1"/>
</dbReference>
<protein>
    <submittedName>
        <fullName evidence="1">Uncharacterized protein</fullName>
    </submittedName>
</protein>
<keyword evidence="2" id="KW-1185">Reference proteome</keyword>
<sequence>MSWKDELWGGGNSTWRNEQAPTCMLDGVPVLLHLRRRVLGRKFLYLWMRNVHGGVFPSVARAWYCSKLQRMAFLHWRLVCRRLRMEWKLGMRTECQYRNHLYGVAWNSWQSFMRTPSGSAEWLFMSLAHAERHQLQRAWTTWRLYIDRRKEKLAMHLRALTFRWNTCLKYDINRQPPFFLSS</sequence>
<dbReference type="GeneTree" id="ENSGT00940000166668"/>
<dbReference type="PANTHER" id="PTHR22028">
    <property type="entry name" value="SFI1 SPINDLE BODY DOMAIN-CONTAINING PROTEIN-RELATED"/>
    <property type="match status" value="1"/>
</dbReference>
<accession>A0A8C4X111</accession>
<organism evidence="1 2">
    <name type="scientific">Eptatretus burgeri</name>
    <name type="common">Inshore hagfish</name>
    <dbReference type="NCBI Taxonomy" id="7764"/>
    <lineage>
        <taxon>Eukaryota</taxon>
        <taxon>Metazoa</taxon>
        <taxon>Chordata</taxon>
        <taxon>Craniata</taxon>
        <taxon>Vertebrata</taxon>
        <taxon>Cyclostomata</taxon>
        <taxon>Myxini</taxon>
        <taxon>Myxiniformes</taxon>
        <taxon>Myxinidae</taxon>
        <taxon>Eptatretinae</taxon>
        <taxon>Eptatretus</taxon>
    </lineage>
</organism>